<dbReference type="AlphaFoldDB" id="A0A8H7M176"/>
<dbReference type="InterPro" id="IPR011990">
    <property type="entry name" value="TPR-like_helical_dom_sf"/>
</dbReference>
<sequence length="79" mass="8921">MGEIDDLNKAIECYSRALELTPNTHPDLPDRHADLGVAYTDRYRRMGGTADLERSIKYKSRALVLTPMAILTYHAAMLI</sequence>
<dbReference type="Gene3D" id="1.25.40.10">
    <property type="entry name" value="Tetratricopeptide repeat domain"/>
    <property type="match status" value="1"/>
</dbReference>
<organism evidence="1 2">
    <name type="scientific">Rhizoctonia solani</name>
    <dbReference type="NCBI Taxonomy" id="456999"/>
    <lineage>
        <taxon>Eukaryota</taxon>
        <taxon>Fungi</taxon>
        <taxon>Dikarya</taxon>
        <taxon>Basidiomycota</taxon>
        <taxon>Agaricomycotina</taxon>
        <taxon>Agaricomycetes</taxon>
        <taxon>Cantharellales</taxon>
        <taxon>Ceratobasidiaceae</taxon>
        <taxon>Rhizoctonia</taxon>
    </lineage>
</organism>
<dbReference type="SUPFAM" id="SSF48452">
    <property type="entry name" value="TPR-like"/>
    <property type="match status" value="1"/>
</dbReference>
<accession>A0A8H7M176</accession>
<proteinExistence type="predicted"/>
<dbReference type="Proteomes" id="UP000614334">
    <property type="component" value="Unassembled WGS sequence"/>
</dbReference>
<evidence type="ECO:0000313" key="1">
    <source>
        <dbReference type="EMBL" id="KAF8750625.1"/>
    </source>
</evidence>
<dbReference type="EMBL" id="JACYCF010000019">
    <property type="protein sequence ID" value="KAF8750625.1"/>
    <property type="molecule type" value="Genomic_DNA"/>
</dbReference>
<comment type="caution">
    <text evidence="1">The sequence shown here is derived from an EMBL/GenBank/DDBJ whole genome shotgun (WGS) entry which is preliminary data.</text>
</comment>
<protein>
    <submittedName>
        <fullName evidence="1">Uncharacterized protein</fullName>
    </submittedName>
</protein>
<reference evidence="1" key="1">
    <citation type="submission" date="2020-09" db="EMBL/GenBank/DDBJ databases">
        <title>Comparative genome analyses of four rice-infecting Rhizoctonia solani isolates reveal extensive enrichment of homogalacturonan modification genes.</title>
        <authorList>
            <person name="Lee D.-Y."/>
            <person name="Jeon J."/>
            <person name="Kim K.-T."/>
            <person name="Cheong K."/>
            <person name="Song H."/>
            <person name="Choi G."/>
            <person name="Ko J."/>
            <person name="Opiyo S.O."/>
            <person name="Zuo S."/>
            <person name="Madhav S."/>
            <person name="Lee Y.-H."/>
            <person name="Wang G.-L."/>
        </authorList>
    </citation>
    <scope>NUCLEOTIDE SEQUENCE</scope>
    <source>
        <strain evidence="1">AG1-IA B2</strain>
    </source>
</reference>
<gene>
    <name evidence="1" type="ORF">RHS01_09168</name>
</gene>
<name>A0A8H7M176_9AGAM</name>
<evidence type="ECO:0000313" key="2">
    <source>
        <dbReference type="Proteomes" id="UP000614334"/>
    </source>
</evidence>